<protein>
    <submittedName>
        <fullName evidence="2">Mrr N-terminal domain-containing protein</fullName>
    </submittedName>
</protein>
<gene>
    <name evidence="2" type="ORF">SAMN02746019_00013000</name>
</gene>
<dbReference type="EMBL" id="FYEK01000030">
    <property type="protein sequence ID" value="SNB67346.1"/>
    <property type="molecule type" value="Genomic_DNA"/>
</dbReference>
<sequence>MSKVLDLVEKKAQGILNDYDRRPLPSNPKIIRWRNTAQWCRNTMAREGLLKSDSPRGIWEISERGRKALQEGKVSKCPCSLTPRP</sequence>
<evidence type="ECO:0000313" key="3">
    <source>
        <dbReference type="Proteomes" id="UP000197025"/>
    </source>
</evidence>
<organism evidence="2 3">
    <name type="scientific">Thermoflexus hugenholtzii JAD2</name>
    <dbReference type="NCBI Taxonomy" id="877466"/>
    <lineage>
        <taxon>Bacteria</taxon>
        <taxon>Bacillati</taxon>
        <taxon>Chloroflexota</taxon>
        <taxon>Thermoflexia</taxon>
        <taxon>Thermoflexales</taxon>
        <taxon>Thermoflexaceae</taxon>
        <taxon>Thermoflexus</taxon>
    </lineage>
</organism>
<name>A0A212R5M2_9CHLR</name>
<evidence type="ECO:0000259" key="1">
    <source>
        <dbReference type="Pfam" id="PF14338"/>
    </source>
</evidence>
<dbReference type="AlphaFoldDB" id="A0A212R5M2"/>
<dbReference type="Proteomes" id="UP000197025">
    <property type="component" value="Unassembled WGS sequence"/>
</dbReference>
<evidence type="ECO:0000313" key="2">
    <source>
        <dbReference type="EMBL" id="SNB67346.1"/>
    </source>
</evidence>
<reference evidence="3" key="1">
    <citation type="submission" date="2017-06" db="EMBL/GenBank/DDBJ databases">
        <authorList>
            <person name="Varghese N."/>
            <person name="Submissions S."/>
        </authorList>
    </citation>
    <scope>NUCLEOTIDE SEQUENCE [LARGE SCALE GENOMIC DNA]</scope>
    <source>
        <strain evidence="3">JAD2</strain>
    </source>
</reference>
<keyword evidence="3" id="KW-1185">Reference proteome</keyword>
<dbReference type="InterPro" id="IPR025745">
    <property type="entry name" value="Mrr-like_N_dom"/>
</dbReference>
<proteinExistence type="predicted"/>
<dbReference type="Pfam" id="PF14338">
    <property type="entry name" value="Mrr_N"/>
    <property type="match status" value="1"/>
</dbReference>
<feature type="domain" description="Restriction system protein Mrr-like N-terminal" evidence="1">
    <location>
        <begin position="3"/>
        <end position="70"/>
    </location>
</feature>
<dbReference type="InParanoid" id="A0A212R5M2"/>
<accession>A0A212R5M2</accession>